<dbReference type="InterPro" id="IPR038136">
    <property type="entry name" value="CofD-like_dom_sf"/>
</dbReference>
<reference evidence="2 3" key="1">
    <citation type="submission" date="2024-05" db="EMBL/GenBank/DDBJ databases">
        <title>Long read based assembly of the Candida bracarensis genome reveals expanded adhesin content.</title>
        <authorList>
            <person name="Marcet-Houben M."/>
            <person name="Ksiezopolska E."/>
            <person name="Gabaldon T."/>
        </authorList>
    </citation>
    <scope>NUCLEOTIDE SEQUENCE [LARGE SCALE GENOMIC DNA]</scope>
    <source>
        <strain evidence="2 3">CBM6</strain>
    </source>
</reference>
<dbReference type="EMBL" id="JBEVYD010000011">
    <property type="protein sequence ID" value="KAL3229617.1"/>
    <property type="molecule type" value="Genomic_DNA"/>
</dbReference>
<organism evidence="2 3">
    <name type="scientific">Nakaseomyces bracarensis</name>
    <dbReference type="NCBI Taxonomy" id="273131"/>
    <lineage>
        <taxon>Eukaryota</taxon>
        <taxon>Fungi</taxon>
        <taxon>Dikarya</taxon>
        <taxon>Ascomycota</taxon>
        <taxon>Saccharomycotina</taxon>
        <taxon>Saccharomycetes</taxon>
        <taxon>Saccharomycetales</taxon>
        <taxon>Saccharomycetaceae</taxon>
        <taxon>Nakaseomyces</taxon>
    </lineage>
</organism>
<accession>A0ABR4NNP1</accession>
<name>A0ABR4NNP1_9SACH</name>
<dbReference type="InterPro" id="IPR002882">
    <property type="entry name" value="CofD"/>
</dbReference>
<evidence type="ECO:0000313" key="3">
    <source>
        <dbReference type="Proteomes" id="UP001623330"/>
    </source>
</evidence>
<dbReference type="PANTHER" id="PTHR31240:SF0">
    <property type="entry name" value="MATERNAL EFFECT EMBRYO ARREST 18"/>
    <property type="match status" value="1"/>
</dbReference>
<evidence type="ECO:0000313" key="2">
    <source>
        <dbReference type="EMBL" id="KAL3229617.1"/>
    </source>
</evidence>
<feature type="region of interest" description="Disordered" evidence="1">
    <location>
        <begin position="200"/>
        <end position="239"/>
    </location>
</feature>
<sequence length="486" mass="53873">MKVVVFSGGTATNSLTPSFNQVSIDKGDDLTYVLPISDNGGSTSEILRVLGGPAVGDIRSRIVRLIQDSSLAHLFGYRLPSDPLEAKVEWNLVVEGAHKIWTDIPVESRDMCRPFLIHVQAELLKKSKNSNPFHFEKASIGNLFLTGVRLFLGSLDASIELMLRVGRCSSHLNVVPCINTNHTHHISALLLNGEVITGQSQISHPSKPLKRQAAGNETPRNKKMRLTNSDEESSISGDATPSVIMKDKFVQLINNDSESGKPSESPVPDVGGLLESQNMNDFTDTEEEEFANPISILPVLKESQINFDKMDDCTLPAPIKRILYINPYGEEIRPIGNPRVVSKIKKADMLVYSIGSLMTSLLPVVILGNIADVICETKNLKKVLLVNNKYDRETFFMSGSAYIKILVDSMSRAIINYRKHKGIHRSSSKSKNLEWKDFFTDIVFLSEGEIKMNETQLSKKGIRCHIIEGDKMENDALAQVLEKIAS</sequence>
<protein>
    <submittedName>
        <fullName evidence="2">Uncharacterized protein</fullName>
    </submittedName>
</protein>
<dbReference type="PANTHER" id="PTHR31240">
    <property type="entry name" value="MATERNAL EFFECT EMBRYO ARREST 18"/>
    <property type="match status" value="1"/>
</dbReference>
<dbReference type="Pfam" id="PF01933">
    <property type="entry name" value="CofD"/>
    <property type="match status" value="1"/>
</dbReference>
<evidence type="ECO:0000256" key="1">
    <source>
        <dbReference type="SAM" id="MobiDB-lite"/>
    </source>
</evidence>
<gene>
    <name evidence="2" type="ORF">RNJ44_01753</name>
</gene>
<dbReference type="SUPFAM" id="SSF142338">
    <property type="entry name" value="CofD-like"/>
    <property type="match status" value="1"/>
</dbReference>
<keyword evidence="3" id="KW-1185">Reference proteome</keyword>
<dbReference type="Gene3D" id="3.40.50.10680">
    <property type="entry name" value="CofD-like domains"/>
    <property type="match status" value="1"/>
</dbReference>
<comment type="caution">
    <text evidence="2">The sequence shown here is derived from an EMBL/GenBank/DDBJ whole genome shotgun (WGS) entry which is preliminary data.</text>
</comment>
<dbReference type="Proteomes" id="UP001623330">
    <property type="component" value="Unassembled WGS sequence"/>
</dbReference>
<proteinExistence type="predicted"/>